<dbReference type="AlphaFoldDB" id="A0ABD5YUM4"/>
<comment type="caution">
    <text evidence="1">The sequence shown here is derived from an EMBL/GenBank/DDBJ whole genome shotgun (WGS) entry which is preliminary data.</text>
</comment>
<organism evidence="1 2">
    <name type="scientific">Halocatena marina</name>
    <dbReference type="NCBI Taxonomy" id="2934937"/>
    <lineage>
        <taxon>Archaea</taxon>
        <taxon>Methanobacteriati</taxon>
        <taxon>Methanobacteriota</taxon>
        <taxon>Stenosarchaea group</taxon>
        <taxon>Halobacteria</taxon>
        <taxon>Halobacteriales</taxon>
        <taxon>Natronomonadaceae</taxon>
        <taxon>Halocatena</taxon>
    </lineage>
</organism>
<protein>
    <submittedName>
        <fullName evidence="1">Uncharacterized protein</fullName>
    </submittedName>
</protein>
<keyword evidence="2" id="KW-1185">Reference proteome</keyword>
<proteinExistence type="predicted"/>
<accession>A0ABD5YUM4</accession>
<sequence>MNGYESFILDFPETDEPAVFEIMWQGDHLLLWLDQWPECWTLDAARCSDHVVDKIVVPTRTLSGH</sequence>
<reference evidence="1 2" key="1">
    <citation type="journal article" date="2019" name="Int. J. Syst. Evol. Microbiol.">
        <title>The Global Catalogue of Microorganisms (GCM) 10K type strain sequencing project: providing services to taxonomists for standard genome sequencing and annotation.</title>
        <authorList>
            <consortium name="The Broad Institute Genomics Platform"/>
            <consortium name="The Broad Institute Genome Sequencing Center for Infectious Disease"/>
            <person name="Wu L."/>
            <person name="Ma J."/>
        </authorList>
    </citation>
    <scope>NUCLEOTIDE SEQUENCE [LARGE SCALE GENOMIC DNA]</scope>
    <source>
        <strain evidence="1 2">RDMS1</strain>
    </source>
</reference>
<evidence type="ECO:0000313" key="2">
    <source>
        <dbReference type="Proteomes" id="UP001596417"/>
    </source>
</evidence>
<gene>
    <name evidence="1" type="ORF">ACFQL7_26885</name>
</gene>
<evidence type="ECO:0000313" key="1">
    <source>
        <dbReference type="EMBL" id="MFC7193040.1"/>
    </source>
</evidence>
<dbReference type="Proteomes" id="UP001596417">
    <property type="component" value="Unassembled WGS sequence"/>
</dbReference>
<name>A0ABD5YUM4_9EURY</name>
<dbReference type="EMBL" id="JBHTAX010000006">
    <property type="protein sequence ID" value="MFC7193040.1"/>
    <property type="molecule type" value="Genomic_DNA"/>
</dbReference>
<dbReference type="RefSeq" id="WP_390206934.1">
    <property type="nucleotide sequence ID" value="NZ_JBHSZC010000005.1"/>
</dbReference>